<evidence type="ECO:0000256" key="10">
    <source>
        <dbReference type="ARBA" id="ARBA00022989"/>
    </source>
</evidence>
<dbReference type="PANTHER" id="PTHR13132">
    <property type="entry name" value="ALPHA- 1,6 -FUCOSYLTRANSFERASE"/>
    <property type="match status" value="1"/>
</dbReference>
<evidence type="ECO:0000256" key="16">
    <source>
        <dbReference type="PIRSR" id="PIRSR000472-50"/>
    </source>
</evidence>
<comment type="caution">
    <text evidence="22">The sequence shown here is derived from an EMBL/GenBank/DDBJ whole genome shotgun (WGS) entry which is preliminary data.</text>
</comment>
<keyword evidence="7 15" id="KW-0808">Transferase</keyword>
<name>A0AAW1LBV7_POPJA</name>
<organism evidence="22 23">
    <name type="scientific">Popillia japonica</name>
    <name type="common">Japanese beetle</name>
    <dbReference type="NCBI Taxonomy" id="7064"/>
    <lineage>
        <taxon>Eukaryota</taxon>
        <taxon>Metazoa</taxon>
        <taxon>Ecdysozoa</taxon>
        <taxon>Arthropoda</taxon>
        <taxon>Hexapoda</taxon>
        <taxon>Insecta</taxon>
        <taxon>Pterygota</taxon>
        <taxon>Neoptera</taxon>
        <taxon>Endopterygota</taxon>
        <taxon>Coleoptera</taxon>
        <taxon>Polyphaga</taxon>
        <taxon>Scarabaeiformia</taxon>
        <taxon>Scarabaeidae</taxon>
        <taxon>Rutelinae</taxon>
        <taxon>Popillia</taxon>
    </lineage>
</organism>
<evidence type="ECO:0000256" key="19">
    <source>
        <dbReference type="PROSITE-ProRule" id="PRU00992"/>
    </source>
</evidence>
<accession>A0AAW1LBV7</accession>
<dbReference type="GO" id="GO:0008424">
    <property type="term" value="F:glycoprotein 6-alpha-L-fucosyltransferase activity"/>
    <property type="evidence" value="ECO:0007669"/>
    <property type="project" value="UniProtKB-EC"/>
</dbReference>
<evidence type="ECO:0000256" key="13">
    <source>
        <dbReference type="ARBA" id="ARBA00023157"/>
    </source>
</evidence>
<dbReference type="AlphaFoldDB" id="A0AAW1LBV7"/>
<evidence type="ECO:0000256" key="14">
    <source>
        <dbReference type="ARBA" id="ARBA00093238"/>
    </source>
</evidence>
<evidence type="ECO:0000256" key="2">
    <source>
        <dbReference type="ARBA" id="ARBA00004922"/>
    </source>
</evidence>
<evidence type="ECO:0000256" key="17">
    <source>
        <dbReference type="PIRSR" id="PIRSR000472-51"/>
    </source>
</evidence>
<comment type="catalytic activity">
    <reaction evidence="14 15">
        <text>N(4)-{beta-D-GlcNAc-(1-&gt;2)-alpha-D-Man-(1-&gt;3)-[beta-D-GlcNAc-(1-&gt;2)-alpha-D-Man-(1-&gt;6)]-beta-D-Man-(1-&gt;4)-beta-D-GlcNAc-(1-&gt;4)-beta-D-GlcNAc}-L-asparaginyl-[protein] + GDP-beta-L-fucose = an N(4)-{beta-D-GlcNAc-(1-&gt;2)-alpha-D-Man-(1-&gt;3)-[beta-D-GlcNAc-(1-&gt;2)-alpha-D-Man-(1-&gt;6)]-beta-D-Man-(1-&gt;4)-beta-D-GlcNAc-(1-&gt;4)-[alpha-L-Fuc-(1-&gt;6)]-beta-D-GlcNAc}-L-asparaginyl-[protein] + GDP + H(+)</text>
        <dbReference type="Rhea" id="RHEA:12985"/>
        <dbReference type="Rhea" id="RHEA-COMP:13526"/>
        <dbReference type="Rhea" id="RHEA-COMP:13532"/>
        <dbReference type="ChEBI" id="CHEBI:15378"/>
        <dbReference type="ChEBI" id="CHEBI:57273"/>
        <dbReference type="ChEBI" id="CHEBI:58189"/>
        <dbReference type="ChEBI" id="CHEBI:60651"/>
        <dbReference type="ChEBI" id="CHEBI:137207"/>
        <dbReference type="EC" id="2.4.1.68"/>
    </reaction>
</comment>
<feature type="transmembrane region" description="Helical" evidence="20">
    <location>
        <begin position="16"/>
        <end position="36"/>
    </location>
</feature>
<proteinExistence type="inferred from homology"/>
<feature type="short sequence motif" description="SH3-binding" evidence="17">
    <location>
        <begin position="308"/>
        <end position="314"/>
    </location>
</feature>
<evidence type="ECO:0000256" key="3">
    <source>
        <dbReference type="ARBA" id="ARBA00012660"/>
    </source>
</evidence>
<evidence type="ECO:0000259" key="21">
    <source>
        <dbReference type="PROSITE" id="PS51659"/>
    </source>
</evidence>
<evidence type="ECO:0000256" key="7">
    <source>
        <dbReference type="ARBA" id="ARBA00022679"/>
    </source>
</evidence>
<keyword evidence="12 15" id="KW-0472">Membrane</keyword>
<evidence type="ECO:0000256" key="1">
    <source>
        <dbReference type="ARBA" id="ARBA00004447"/>
    </source>
</evidence>
<dbReference type="InterPro" id="IPR045573">
    <property type="entry name" value="Fut8_N_cat"/>
</dbReference>
<sequence>MSQLLRQVNAVGCNRILIFFLAIWLVILLFTGLPLITTHVNSLDNRNSERLARALADLEALRRQNTELQELFMDIKLGDLKAEEREVIENFQMRLTKVEQPSKSAQDIGFFSQKQDPNTQYELLRRRIGSNTQEFWYFISTELQNLRNQFGDIAPDMRQSIDHILSLGAEHKTSLIHDVKELAESDGYSTWRELEANDLSNIVQSRLKYIQNPPDCKSAKKLVCNLNKGCGYGCQLHHVVYCFMVAYGTERTLILKSKGWRYNKGGWDSIFQPISDTCTDIAGESGSNWPGTKDTQVITLPIIDSISPRPPYLPLSVPEDLAPRLIRLHGDPIVWWVGQFLKYLLRPQEKTSAFLQEAMSNIGFKRPIVGVHVRRTDKVGTEAAFHSIDEYMHAVNEYYDQLELKQPVEKRRVYLATDDPKVIQEAYSKYPHYEILADTTISKSAAVSTRYSESSLNGIIVDIHMLSMSDYLVCTFSSQVCRVAYEIMQNYYPDASDKFRSLDDIYYYGGQNPHNRVAVLAHDGHNYGELSMQPGDLIGVAGNHWNGYSKGKNLRTKQIGLYPSFKVKDKVEIAKFPAYSDVGNTDKEQENEN</sequence>
<comment type="subcellular location">
    <subcellularLocation>
        <location evidence="1">Golgi apparatus</location>
        <location evidence="1">Golgi stack membrane</location>
        <topology evidence="1">Single-pass type II membrane protein</topology>
    </subcellularLocation>
</comment>
<dbReference type="FunFam" id="2.30.30.40:FF:000070">
    <property type="entry name" value="Alpha-(1,6)-fucosyltransferase"/>
    <property type="match status" value="1"/>
</dbReference>
<evidence type="ECO:0000256" key="18">
    <source>
        <dbReference type="PIRSR" id="PIRSR000472-52"/>
    </source>
</evidence>
<evidence type="ECO:0000256" key="15">
    <source>
        <dbReference type="PIRNR" id="PIRNR000472"/>
    </source>
</evidence>
<comment type="similarity">
    <text evidence="15 19">Belongs to the glycosyltransferase 23 family.</text>
</comment>
<dbReference type="Pfam" id="PF19745">
    <property type="entry name" value="FUT8_N_cat"/>
    <property type="match status" value="1"/>
</dbReference>
<evidence type="ECO:0000256" key="4">
    <source>
        <dbReference type="ARBA" id="ARBA00018201"/>
    </source>
</evidence>
<evidence type="ECO:0000256" key="8">
    <source>
        <dbReference type="ARBA" id="ARBA00022692"/>
    </source>
</evidence>
<evidence type="ECO:0000313" key="22">
    <source>
        <dbReference type="EMBL" id="KAK9731227.1"/>
    </source>
</evidence>
<comment type="function">
    <text evidence="15">Catalyzes the addition of fucose in alpha 1-6 linkage to the first GlcNAc residue, next to the peptide chains in N-glycans.</text>
</comment>
<dbReference type="Gene3D" id="2.30.30.40">
    <property type="entry name" value="SH3 Domains"/>
    <property type="match status" value="1"/>
</dbReference>
<reference evidence="22 23" key="1">
    <citation type="journal article" date="2024" name="BMC Genomics">
        <title>De novo assembly and annotation of Popillia japonica's genome with initial clues to its potential as an invasive pest.</title>
        <authorList>
            <person name="Cucini C."/>
            <person name="Boschi S."/>
            <person name="Funari R."/>
            <person name="Cardaioli E."/>
            <person name="Iannotti N."/>
            <person name="Marturano G."/>
            <person name="Paoli F."/>
            <person name="Bruttini M."/>
            <person name="Carapelli A."/>
            <person name="Frati F."/>
            <person name="Nardi F."/>
        </authorList>
    </citation>
    <scope>NUCLEOTIDE SEQUENCE [LARGE SCALE GENOMIC DNA]</scope>
    <source>
        <strain evidence="22">DMR45628</strain>
    </source>
</reference>
<feature type="region of interest" description="Important for donor substrate binding" evidence="16 19">
    <location>
        <begin position="374"/>
        <end position="375"/>
    </location>
</feature>
<gene>
    <name evidence="22" type="ORF">QE152_g13853</name>
</gene>
<keyword evidence="5" id="KW-0728">SH3 domain</keyword>
<feature type="domain" description="GT23" evidence="21">
    <location>
        <begin position="218"/>
        <end position="502"/>
    </location>
</feature>
<dbReference type="PANTHER" id="PTHR13132:SF29">
    <property type="entry name" value="ALPHA-(1,6)-FUCOSYLTRANSFERASE"/>
    <property type="match status" value="1"/>
</dbReference>
<dbReference type="Gene3D" id="1.10.287.1060">
    <property type="entry name" value="ESAT-6-like"/>
    <property type="match status" value="1"/>
</dbReference>
<dbReference type="InterPro" id="IPR015827">
    <property type="entry name" value="Fut8"/>
</dbReference>
<protein>
    <recommendedName>
        <fullName evidence="4 15">Alpha-(1,6)-fucosyltransferase</fullName>
        <ecNumber evidence="3 15">2.4.1.68</ecNumber>
    </recommendedName>
</protein>
<keyword evidence="11 15" id="KW-0333">Golgi apparatus</keyword>
<dbReference type="SUPFAM" id="SSF50044">
    <property type="entry name" value="SH3-domain"/>
    <property type="match status" value="1"/>
</dbReference>
<dbReference type="EMBL" id="JASPKY010000136">
    <property type="protein sequence ID" value="KAK9731227.1"/>
    <property type="molecule type" value="Genomic_DNA"/>
</dbReference>
<dbReference type="FunFam" id="3.40.50.11350:FF:000001">
    <property type="entry name" value="Alpha-(1,6)-fucosyltransferase"/>
    <property type="match status" value="1"/>
</dbReference>
<evidence type="ECO:0000256" key="12">
    <source>
        <dbReference type="ARBA" id="ARBA00023136"/>
    </source>
</evidence>
<evidence type="ECO:0000256" key="6">
    <source>
        <dbReference type="ARBA" id="ARBA00022676"/>
    </source>
</evidence>
<feature type="disulfide bond" evidence="18">
    <location>
        <begin position="474"/>
        <end position="481"/>
    </location>
</feature>
<evidence type="ECO:0000256" key="11">
    <source>
        <dbReference type="ARBA" id="ARBA00023034"/>
    </source>
</evidence>
<dbReference type="GO" id="GO:0006487">
    <property type="term" value="P:protein N-linked glycosylation"/>
    <property type="evidence" value="ECO:0007669"/>
    <property type="project" value="TreeGrafter"/>
</dbReference>
<feature type="disulfide bond" evidence="18">
    <location>
        <begin position="230"/>
        <end position="234"/>
    </location>
</feature>
<keyword evidence="13 18" id="KW-1015">Disulfide bond</keyword>
<dbReference type="PROSITE" id="PS51659">
    <property type="entry name" value="GT23"/>
    <property type="match status" value="1"/>
</dbReference>
<dbReference type="Proteomes" id="UP001458880">
    <property type="component" value="Unassembled WGS sequence"/>
</dbReference>
<dbReference type="InterPro" id="IPR001452">
    <property type="entry name" value="SH3_domain"/>
</dbReference>
<dbReference type="CDD" id="cd11792">
    <property type="entry name" value="SH3_Fut8"/>
    <property type="match status" value="1"/>
</dbReference>
<dbReference type="InterPro" id="IPR035653">
    <property type="entry name" value="Fut8_SH3"/>
</dbReference>
<dbReference type="GO" id="GO:0032580">
    <property type="term" value="C:Golgi cisterna membrane"/>
    <property type="evidence" value="ECO:0007669"/>
    <property type="project" value="UniProtKB-SubCell"/>
</dbReference>
<keyword evidence="8 20" id="KW-0812">Transmembrane</keyword>
<dbReference type="Gene3D" id="3.40.50.11350">
    <property type="match status" value="1"/>
</dbReference>
<evidence type="ECO:0000256" key="20">
    <source>
        <dbReference type="SAM" id="Phobius"/>
    </source>
</evidence>
<evidence type="ECO:0000256" key="9">
    <source>
        <dbReference type="ARBA" id="ARBA00022968"/>
    </source>
</evidence>
<evidence type="ECO:0000256" key="5">
    <source>
        <dbReference type="ARBA" id="ARBA00022443"/>
    </source>
</evidence>
<keyword evidence="6 15" id="KW-0328">Glycosyltransferase</keyword>
<dbReference type="EC" id="2.4.1.68" evidence="3 15"/>
<dbReference type="PIRSF" id="PIRSF000472">
    <property type="entry name" value="Alpha1_6FUT_euk"/>
    <property type="match status" value="1"/>
</dbReference>
<dbReference type="InterPro" id="IPR027350">
    <property type="entry name" value="GT23_dom"/>
</dbReference>
<dbReference type="CDD" id="cd11300">
    <property type="entry name" value="Fut8_like"/>
    <property type="match status" value="1"/>
</dbReference>
<keyword evidence="23" id="KW-1185">Reference proteome</keyword>
<keyword evidence="9" id="KW-0735">Signal-anchor</keyword>
<feature type="disulfide bond" evidence="18">
    <location>
        <begin position="216"/>
        <end position="278"/>
    </location>
</feature>
<dbReference type="Pfam" id="PF14604">
    <property type="entry name" value="SH3_9"/>
    <property type="match status" value="1"/>
</dbReference>
<comment type="pathway">
    <text evidence="2 15">Protein modification; protein glycosylation.</text>
</comment>
<dbReference type="InterPro" id="IPR036028">
    <property type="entry name" value="SH3-like_dom_sf"/>
</dbReference>
<keyword evidence="10 20" id="KW-1133">Transmembrane helix</keyword>
<evidence type="ECO:0000313" key="23">
    <source>
        <dbReference type="Proteomes" id="UP001458880"/>
    </source>
</evidence>
<feature type="disulfide bond" evidence="18">
    <location>
        <begin position="224"/>
        <end position="242"/>
    </location>
</feature>